<protein>
    <submittedName>
        <fullName evidence="1">Uncharacterized protein</fullName>
    </submittedName>
</protein>
<dbReference type="EMBL" id="CP011509">
    <property type="protein sequence ID" value="AKJ06413.1"/>
    <property type="molecule type" value="Genomic_DNA"/>
</dbReference>
<dbReference type="KEGG" id="age:AA314_08039"/>
<sequence>MLLGWGALGYAVGETPSERHSGSLLAGTSRVVEPCAGKRWGLEVGQQPP</sequence>
<proteinExistence type="predicted"/>
<name>A0AAC8QFG9_9BACT</name>
<dbReference type="Proteomes" id="UP000035579">
    <property type="component" value="Chromosome"/>
</dbReference>
<reference evidence="1 2" key="1">
    <citation type="submission" date="2015-05" db="EMBL/GenBank/DDBJ databases">
        <title>Genome assembly of Archangium gephyra DSM 2261.</title>
        <authorList>
            <person name="Sharma G."/>
            <person name="Subramanian S."/>
        </authorList>
    </citation>
    <scope>NUCLEOTIDE SEQUENCE [LARGE SCALE GENOMIC DNA]</scope>
    <source>
        <strain evidence="1 2">DSM 2261</strain>
    </source>
</reference>
<dbReference type="AlphaFoldDB" id="A0AAC8QFG9"/>
<organism evidence="1 2">
    <name type="scientific">Archangium gephyra</name>
    <dbReference type="NCBI Taxonomy" id="48"/>
    <lineage>
        <taxon>Bacteria</taxon>
        <taxon>Pseudomonadati</taxon>
        <taxon>Myxococcota</taxon>
        <taxon>Myxococcia</taxon>
        <taxon>Myxococcales</taxon>
        <taxon>Cystobacterineae</taxon>
        <taxon>Archangiaceae</taxon>
        <taxon>Archangium</taxon>
    </lineage>
</organism>
<accession>A0AAC8QFG9</accession>
<evidence type="ECO:0000313" key="2">
    <source>
        <dbReference type="Proteomes" id="UP000035579"/>
    </source>
</evidence>
<gene>
    <name evidence="1" type="ORF">AA314_08039</name>
</gene>
<evidence type="ECO:0000313" key="1">
    <source>
        <dbReference type="EMBL" id="AKJ06413.1"/>
    </source>
</evidence>